<dbReference type="Proteomes" id="UP001501570">
    <property type="component" value="Unassembled WGS sequence"/>
</dbReference>
<sequence length="73" mass="7697">MSACAIGYPARMTDDSVTAPDVIDDGQADVLAEDEVVHVPDGVRELADSIGHGDSFLPEVADWDGPPDEAPEF</sequence>
<keyword evidence="2" id="KW-1185">Reference proteome</keyword>
<name>A0ABP9SMF8_9ACTN</name>
<accession>A0ABP9SMF8</accession>
<evidence type="ECO:0000313" key="2">
    <source>
        <dbReference type="Proteomes" id="UP001501570"/>
    </source>
</evidence>
<evidence type="ECO:0000313" key="1">
    <source>
        <dbReference type="EMBL" id="GAA5198479.1"/>
    </source>
</evidence>
<organism evidence="1 2">
    <name type="scientific">Rugosimonospora acidiphila</name>
    <dbReference type="NCBI Taxonomy" id="556531"/>
    <lineage>
        <taxon>Bacteria</taxon>
        <taxon>Bacillati</taxon>
        <taxon>Actinomycetota</taxon>
        <taxon>Actinomycetes</taxon>
        <taxon>Micromonosporales</taxon>
        <taxon>Micromonosporaceae</taxon>
        <taxon>Rugosimonospora</taxon>
    </lineage>
</organism>
<gene>
    <name evidence="1" type="ORF">GCM10023322_72000</name>
</gene>
<reference evidence="2" key="1">
    <citation type="journal article" date="2019" name="Int. J. Syst. Evol. Microbiol.">
        <title>The Global Catalogue of Microorganisms (GCM) 10K type strain sequencing project: providing services to taxonomists for standard genome sequencing and annotation.</title>
        <authorList>
            <consortium name="The Broad Institute Genomics Platform"/>
            <consortium name="The Broad Institute Genome Sequencing Center for Infectious Disease"/>
            <person name="Wu L."/>
            <person name="Ma J."/>
        </authorList>
    </citation>
    <scope>NUCLEOTIDE SEQUENCE [LARGE SCALE GENOMIC DNA]</scope>
    <source>
        <strain evidence="2">JCM 18304</strain>
    </source>
</reference>
<proteinExistence type="predicted"/>
<protein>
    <recommendedName>
        <fullName evidence="3">Antitoxin MazE</fullName>
    </recommendedName>
</protein>
<dbReference type="EMBL" id="BAABJQ010000033">
    <property type="protein sequence ID" value="GAA5198479.1"/>
    <property type="molecule type" value="Genomic_DNA"/>
</dbReference>
<evidence type="ECO:0008006" key="3">
    <source>
        <dbReference type="Google" id="ProtNLM"/>
    </source>
</evidence>
<comment type="caution">
    <text evidence="1">The sequence shown here is derived from an EMBL/GenBank/DDBJ whole genome shotgun (WGS) entry which is preliminary data.</text>
</comment>